<organism evidence="2 3">
    <name type="scientific">Mesorhizobium plurifarium</name>
    <dbReference type="NCBI Taxonomy" id="69974"/>
    <lineage>
        <taxon>Bacteria</taxon>
        <taxon>Pseudomonadati</taxon>
        <taxon>Pseudomonadota</taxon>
        <taxon>Alphaproteobacteria</taxon>
        <taxon>Hyphomicrobiales</taxon>
        <taxon>Phyllobacteriaceae</taxon>
        <taxon>Mesorhizobium</taxon>
    </lineage>
</organism>
<dbReference type="InterPro" id="IPR035959">
    <property type="entry name" value="RutC-like_sf"/>
</dbReference>
<dbReference type="EMBL" id="CCNB01000004">
    <property type="protein sequence ID" value="CDX29070.1"/>
    <property type="molecule type" value="Genomic_DNA"/>
</dbReference>
<evidence type="ECO:0000256" key="1">
    <source>
        <dbReference type="ARBA" id="ARBA00010552"/>
    </source>
</evidence>
<dbReference type="PROSITE" id="PS01094">
    <property type="entry name" value="UPF0076"/>
    <property type="match status" value="1"/>
</dbReference>
<dbReference type="Proteomes" id="UP000046373">
    <property type="component" value="Unassembled WGS sequence"/>
</dbReference>
<dbReference type="AlphaFoldDB" id="A0A090GDP3"/>
<name>A0A090GDP3_MESPL</name>
<dbReference type="PANTHER" id="PTHR47328">
    <property type="match status" value="1"/>
</dbReference>
<accession>A0A090GDP3</accession>
<dbReference type="GeneID" id="31888475"/>
<dbReference type="InterPro" id="IPR019897">
    <property type="entry name" value="RidA_CS"/>
</dbReference>
<dbReference type="InterPro" id="IPR035709">
    <property type="entry name" value="YoaB-like"/>
</dbReference>
<protein>
    <recommendedName>
        <fullName evidence="4">RidA family protein</fullName>
    </recommendedName>
</protein>
<dbReference type="CDD" id="cd06150">
    <property type="entry name" value="YjgF_YER057c_UK114_like_2"/>
    <property type="match status" value="1"/>
</dbReference>
<sequence>MTIERLENGQRFCRVLRYNGTVYVAGLTADDLSGDTTSQTRQILAKIDALLAKAGSDKSKLLSAQIWLRDIADFEMMNTAWDAWIDKSAMPVRATVEARLAGDQYRVEIMVTAAVG</sequence>
<dbReference type="Gene3D" id="3.30.1330.40">
    <property type="entry name" value="RutC-like"/>
    <property type="match status" value="1"/>
</dbReference>
<dbReference type="InterPro" id="IPR006175">
    <property type="entry name" value="YjgF/YER057c/UK114"/>
</dbReference>
<proteinExistence type="inferred from homology"/>
<reference evidence="2 3" key="1">
    <citation type="submission" date="2014-08" db="EMBL/GenBank/DDBJ databases">
        <authorList>
            <person name="Moulin Lionel"/>
        </authorList>
    </citation>
    <scope>NUCLEOTIDE SEQUENCE [LARGE SCALE GENOMIC DNA]</scope>
</reference>
<dbReference type="Pfam" id="PF01042">
    <property type="entry name" value="Ribonuc_L-PSP"/>
    <property type="match status" value="1"/>
</dbReference>
<dbReference type="PANTHER" id="PTHR47328:SF1">
    <property type="entry name" value="RUTC FAMILY PROTEIN YOAB"/>
    <property type="match status" value="1"/>
</dbReference>
<evidence type="ECO:0008006" key="4">
    <source>
        <dbReference type="Google" id="ProtNLM"/>
    </source>
</evidence>
<comment type="similarity">
    <text evidence="1">Belongs to the RutC family.</text>
</comment>
<evidence type="ECO:0000313" key="3">
    <source>
        <dbReference type="Proteomes" id="UP000046373"/>
    </source>
</evidence>
<dbReference type="SUPFAM" id="SSF55298">
    <property type="entry name" value="YjgF-like"/>
    <property type="match status" value="1"/>
</dbReference>
<evidence type="ECO:0000313" key="2">
    <source>
        <dbReference type="EMBL" id="CDX29070.1"/>
    </source>
</evidence>
<gene>
    <name evidence="2" type="ORF">MPLDJ20_120407</name>
</gene>